<reference evidence="5" key="1">
    <citation type="submission" date="2016-12" db="EMBL/GenBank/DDBJ databases">
        <title>Comparative genomics of four Isosphaeraceae planctomycetes: a common pool of plasmids and glycoside hydrolase genes.</title>
        <authorList>
            <person name="Ivanova A."/>
        </authorList>
    </citation>
    <scope>NUCLEOTIDE SEQUENCE [LARGE SCALE GENOMIC DNA]</scope>
    <source>
        <strain evidence="5">PX4</strain>
    </source>
</reference>
<dbReference type="OrthoDB" id="221211at2"/>
<feature type="region of interest" description="Disordered" evidence="3">
    <location>
        <begin position="1160"/>
        <end position="1182"/>
    </location>
</feature>
<protein>
    <submittedName>
        <fullName evidence="4">Uncharacterized protein</fullName>
    </submittedName>
</protein>
<dbReference type="RefSeq" id="WP_076343675.1">
    <property type="nucleotide sequence ID" value="NZ_CP019082.1"/>
</dbReference>
<dbReference type="SUPFAM" id="SSF48452">
    <property type="entry name" value="TPR-like"/>
    <property type="match status" value="1"/>
</dbReference>
<feature type="repeat" description="TPR" evidence="2">
    <location>
        <begin position="128"/>
        <end position="161"/>
    </location>
</feature>
<keyword evidence="2" id="KW-0802">TPR repeat</keyword>
<dbReference type="KEGG" id="pbor:BSF38_00926"/>
<feature type="repeat" description="TPR" evidence="2">
    <location>
        <begin position="94"/>
        <end position="127"/>
    </location>
</feature>
<accession>A0A1U7CKP4</accession>
<evidence type="ECO:0000313" key="5">
    <source>
        <dbReference type="Proteomes" id="UP000186309"/>
    </source>
</evidence>
<dbReference type="InterPro" id="IPR019734">
    <property type="entry name" value="TPR_rpt"/>
</dbReference>
<dbReference type="SMART" id="SM00028">
    <property type="entry name" value="TPR"/>
    <property type="match status" value="2"/>
</dbReference>
<dbReference type="PANTHER" id="PTHR44103:SF1">
    <property type="entry name" value="PROPROTEIN CONVERTASE P"/>
    <property type="match status" value="1"/>
</dbReference>
<gene>
    <name evidence="4" type="ORF">BSF38_00926</name>
</gene>
<dbReference type="STRING" id="1387353.BSF38_00926"/>
<organism evidence="4 5">
    <name type="scientific">Paludisphaera borealis</name>
    <dbReference type="NCBI Taxonomy" id="1387353"/>
    <lineage>
        <taxon>Bacteria</taxon>
        <taxon>Pseudomonadati</taxon>
        <taxon>Planctomycetota</taxon>
        <taxon>Planctomycetia</taxon>
        <taxon>Isosphaerales</taxon>
        <taxon>Isosphaeraceae</taxon>
        <taxon>Paludisphaera</taxon>
    </lineage>
</organism>
<dbReference type="AlphaFoldDB" id="A0A1U7CKP4"/>
<dbReference type="InterPro" id="IPR011990">
    <property type="entry name" value="TPR-like_helical_dom_sf"/>
</dbReference>
<dbReference type="InterPro" id="IPR013517">
    <property type="entry name" value="FG-GAP"/>
</dbReference>
<feature type="region of interest" description="Disordered" evidence="3">
    <location>
        <begin position="839"/>
        <end position="859"/>
    </location>
</feature>
<dbReference type="Pfam" id="PF13517">
    <property type="entry name" value="FG-GAP_3"/>
    <property type="match status" value="1"/>
</dbReference>
<proteinExistence type="predicted"/>
<dbReference type="PANTHER" id="PTHR44103">
    <property type="entry name" value="PROPROTEIN CONVERTASE P"/>
    <property type="match status" value="1"/>
</dbReference>
<keyword evidence="5" id="KW-1185">Reference proteome</keyword>
<evidence type="ECO:0000256" key="1">
    <source>
        <dbReference type="ARBA" id="ARBA00022729"/>
    </source>
</evidence>
<evidence type="ECO:0000256" key="2">
    <source>
        <dbReference type="PROSITE-ProRule" id="PRU00339"/>
    </source>
</evidence>
<dbReference type="PROSITE" id="PS50005">
    <property type="entry name" value="TPR"/>
    <property type="match status" value="2"/>
</dbReference>
<dbReference type="SUPFAM" id="SSF69318">
    <property type="entry name" value="Integrin alpha N-terminal domain"/>
    <property type="match status" value="2"/>
</dbReference>
<feature type="compositionally biased region" description="Basic and acidic residues" evidence="3">
    <location>
        <begin position="1164"/>
        <end position="1182"/>
    </location>
</feature>
<evidence type="ECO:0000313" key="4">
    <source>
        <dbReference type="EMBL" id="APW59502.1"/>
    </source>
</evidence>
<keyword evidence="1" id="KW-0732">Signal</keyword>
<evidence type="ECO:0000256" key="3">
    <source>
        <dbReference type="SAM" id="MobiDB-lite"/>
    </source>
</evidence>
<dbReference type="Proteomes" id="UP000186309">
    <property type="component" value="Chromosome"/>
</dbReference>
<dbReference type="EMBL" id="CP019082">
    <property type="protein sequence ID" value="APW59502.1"/>
    <property type="molecule type" value="Genomic_DNA"/>
</dbReference>
<name>A0A1U7CKP4_9BACT</name>
<sequence>MSDPTTPRSSFARPLALALAAILVCAGLAGVFLLRRGEIMPAQPAADGLPAPGSDVYREMVSAFYEGVAALDADAVECAKAALARATELIPGEPAAWADLALLKLRLGDYDGAAANLERARGLAPDSGAIARLLGLLESRRGQFAEAITHLRRAVELDAGDLKSRFALVKEVERQADPDSDAEALRLAVALSELLPDNVVVLLERARLAAKQGESQTLGDTVERLGKLAPSWPSKAQEIYAELEQAAKTNPRAAATRVVFLRNLLLPTLPFRQALTTVETPVGTVGEPITKFLKLAQPPLVVAAPDEALTFTVEPTGEAGPTAAVTIVATPLTGDGPTTLFAADAESVRRLDKAGTPLPFPGRPGSPPSAHGVLAIDWNSDYLLDLVLAGAGGLKVYQQKEDGTFTDVTAATKLDPAVLGADLFGAWAADVEMDGDLDLVLGARSGKTTVLRNNGDGSFTAIDLFGATNDLRDFVWADLDGDGDPDAALLDAKGGLRIESNERAGKYQPRTAPEGLAALTALAVADLNGDGNIDLLAMRADGTVLQITDRDEGKAWDTVEAVRSPGAVGDGARLLVADLDNNGAPDLVGWGSTGGWIQLADGKGGFRASTAPAGLSVFAVADLNDDGRLDLAGLAEKGHPARGLGRGSKDYHWLAVRPRGAKTFGDGRINSFGLGGEVQVRAGLLVQKQVITGPILHIGLGENLGFDIARIVWPNGTMQTECHNKADLVLPAEQRLKGSCPFLYAFDGTAVRFVTDFIWRSPLGLRINAQDTAGVAQTEDWVKIRGDQLAAKDGFYDVRITAELWETHYWDHASLMVVDHPSGTEVFVDERFARQPPRLAVHSTGPPHPVASARDDQGRDVTEAVAARDGRYLDDFGRGFYQGVTRDHWVEVEIGDDVPRDRPLRLVAYGWIHPTDSSINVAIGQGTGIKPQGLILEVPTPDGGGWKVARDDLGFPAGKNKTILVDLDGLFAPGAPRRLRLRTNLEIYWDSLAVAEAAPETTLKTQRLPPESAEFRRRGYSLMTQANASSPELPDYGTLGATGQPWRDLIGYYTRYGDVRELLEKVDDRYVIANAGDELALRFPAPPPPPSGWVRDFVMIGDGWNKDGDYNTAFSKTVLPLPSHSQTSYDAPPGALEDDPVYRLHPDDWRQYHTRYVTPSDFQDGIRPRLENRPARKSESKP</sequence>
<dbReference type="Gene3D" id="1.25.40.10">
    <property type="entry name" value="Tetratricopeptide repeat domain"/>
    <property type="match status" value="1"/>
</dbReference>
<dbReference type="InterPro" id="IPR028994">
    <property type="entry name" value="Integrin_alpha_N"/>
</dbReference>